<evidence type="ECO:0000313" key="2">
    <source>
        <dbReference type="Proteomes" id="UP000027265"/>
    </source>
</evidence>
<dbReference type="Proteomes" id="UP000027265">
    <property type="component" value="Unassembled WGS sequence"/>
</dbReference>
<evidence type="ECO:0008006" key="3">
    <source>
        <dbReference type="Google" id="ProtNLM"/>
    </source>
</evidence>
<dbReference type="EMBL" id="KL197773">
    <property type="protein sequence ID" value="KDQ49824.1"/>
    <property type="molecule type" value="Genomic_DNA"/>
</dbReference>
<gene>
    <name evidence="1" type="ORF">JAAARDRAFT_142902</name>
</gene>
<reference evidence="2" key="1">
    <citation type="journal article" date="2014" name="Proc. Natl. Acad. Sci. U.S.A.">
        <title>Extensive sampling of basidiomycete genomes demonstrates inadequacy of the white-rot/brown-rot paradigm for wood decay fungi.</title>
        <authorList>
            <person name="Riley R."/>
            <person name="Salamov A.A."/>
            <person name="Brown D.W."/>
            <person name="Nagy L.G."/>
            <person name="Floudas D."/>
            <person name="Held B.W."/>
            <person name="Levasseur A."/>
            <person name="Lombard V."/>
            <person name="Morin E."/>
            <person name="Otillar R."/>
            <person name="Lindquist E.A."/>
            <person name="Sun H."/>
            <person name="LaButti K.M."/>
            <person name="Schmutz J."/>
            <person name="Jabbour D."/>
            <person name="Luo H."/>
            <person name="Baker S.E."/>
            <person name="Pisabarro A.G."/>
            <person name="Walton J.D."/>
            <person name="Blanchette R.A."/>
            <person name="Henrissat B."/>
            <person name="Martin F."/>
            <person name="Cullen D."/>
            <person name="Hibbett D.S."/>
            <person name="Grigoriev I.V."/>
        </authorList>
    </citation>
    <scope>NUCLEOTIDE SEQUENCE [LARGE SCALE GENOMIC DNA]</scope>
    <source>
        <strain evidence="2">MUCL 33604</strain>
    </source>
</reference>
<keyword evidence="2" id="KW-1185">Reference proteome</keyword>
<organism evidence="1 2">
    <name type="scientific">Jaapia argillacea MUCL 33604</name>
    <dbReference type="NCBI Taxonomy" id="933084"/>
    <lineage>
        <taxon>Eukaryota</taxon>
        <taxon>Fungi</taxon>
        <taxon>Dikarya</taxon>
        <taxon>Basidiomycota</taxon>
        <taxon>Agaricomycotina</taxon>
        <taxon>Agaricomycetes</taxon>
        <taxon>Agaricomycetidae</taxon>
        <taxon>Jaapiales</taxon>
        <taxon>Jaapiaceae</taxon>
        <taxon>Jaapia</taxon>
    </lineage>
</organism>
<dbReference type="OrthoDB" id="3189091at2759"/>
<dbReference type="STRING" id="933084.A0A067P4X0"/>
<feature type="non-terminal residue" evidence="1">
    <location>
        <position position="180"/>
    </location>
</feature>
<proteinExistence type="predicted"/>
<name>A0A067P4X0_9AGAM</name>
<dbReference type="InParanoid" id="A0A067P4X0"/>
<dbReference type="AlphaFoldDB" id="A0A067P4X0"/>
<dbReference type="HOGENOM" id="CLU_003921_3_1_1"/>
<evidence type="ECO:0000313" key="1">
    <source>
        <dbReference type="EMBL" id="KDQ49824.1"/>
    </source>
</evidence>
<accession>A0A067P4X0</accession>
<sequence length="180" mass="20971">MANPTMPIHGDHTAPVFDGRGEQLHQYFEDLEALFDNCTITADIDKIKYSVKYLKVDDADWWKSLDKYHVATMAYDAFKKAVYTLYLGVQMERANRQRDLDAIAEKWTSLETLENYHRESTMVAKFLTMVDVELLFLKGFEDGFRNRMMARFTITHPNAYEDNPFSIKDTFANAQFLLKG</sequence>
<protein>
    <recommendedName>
        <fullName evidence="3">Retrotransposon gag domain-containing protein</fullName>
    </recommendedName>
</protein>